<dbReference type="RefSeq" id="WP_275631925.1">
    <property type="nucleotide sequence ID" value="NZ_JARGYD010000002.1"/>
</dbReference>
<evidence type="ECO:0000313" key="2">
    <source>
        <dbReference type="EMBL" id="MFC3141824.1"/>
    </source>
</evidence>
<organism evidence="2 3">
    <name type="scientific">Psychromarinibacter halotolerans</name>
    <dbReference type="NCBI Taxonomy" id="1775175"/>
    <lineage>
        <taxon>Bacteria</taxon>
        <taxon>Pseudomonadati</taxon>
        <taxon>Pseudomonadota</taxon>
        <taxon>Alphaproteobacteria</taxon>
        <taxon>Rhodobacterales</taxon>
        <taxon>Paracoccaceae</taxon>
        <taxon>Psychromarinibacter</taxon>
    </lineage>
</organism>
<dbReference type="EMBL" id="JBHRTB010000010">
    <property type="protein sequence ID" value="MFC3141824.1"/>
    <property type="molecule type" value="Genomic_DNA"/>
</dbReference>
<evidence type="ECO:0000313" key="3">
    <source>
        <dbReference type="Proteomes" id="UP001595632"/>
    </source>
</evidence>
<keyword evidence="3" id="KW-1185">Reference proteome</keyword>
<feature type="region of interest" description="Disordered" evidence="1">
    <location>
        <begin position="25"/>
        <end position="45"/>
    </location>
</feature>
<sequence length="366" mass="39534">MPEESGGSDGVVDLMAEDGIASQIFGGGLSAATPSDDTENETDPNKLRSADFYGWKAKDYGVAAYGDSILHLNTIVADYPRDIQYPASYRIAAFDPSCTPRPPREDEAIANVSVGFGDRPSGLLAFDTSELVKAQMTWLGRKFGGTSVTQSQLVPDRDGMAIIDVIVTDTSAPQYLVLQHWMSDVLWNVMLAPGVEVSHIAVVGPGGALNPPWGDYDIQFLSTRGIDCVPRVARIPRPSWGMTSQPGAETLAQDYMDESRTAYDHYAAWFLTHFNSLPEFNVVGFYVTKHALVGPVPDTPIPYRPLAGAEVLVTEKDYIFVSEPQVRDAFLLDVQIGLLTDAAGGDLAALSPEPMLSADTATEVVQ</sequence>
<name>A0ABV7GJS6_9RHOB</name>
<accession>A0ABV7GJS6</accession>
<proteinExistence type="predicted"/>
<comment type="caution">
    <text evidence="2">The sequence shown here is derived from an EMBL/GenBank/DDBJ whole genome shotgun (WGS) entry which is preliminary data.</text>
</comment>
<dbReference type="Proteomes" id="UP001595632">
    <property type="component" value="Unassembled WGS sequence"/>
</dbReference>
<protein>
    <submittedName>
        <fullName evidence="2">Uncharacterized protein</fullName>
    </submittedName>
</protein>
<gene>
    <name evidence="2" type="ORF">ACFOGP_03845</name>
</gene>
<reference evidence="3" key="1">
    <citation type="journal article" date="2019" name="Int. J. Syst. Evol. Microbiol.">
        <title>The Global Catalogue of Microorganisms (GCM) 10K type strain sequencing project: providing services to taxonomists for standard genome sequencing and annotation.</title>
        <authorList>
            <consortium name="The Broad Institute Genomics Platform"/>
            <consortium name="The Broad Institute Genome Sequencing Center for Infectious Disease"/>
            <person name="Wu L."/>
            <person name="Ma J."/>
        </authorList>
    </citation>
    <scope>NUCLEOTIDE SEQUENCE [LARGE SCALE GENOMIC DNA]</scope>
    <source>
        <strain evidence="3">KCTC 52366</strain>
    </source>
</reference>
<evidence type="ECO:0000256" key="1">
    <source>
        <dbReference type="SAM" id="MobiDB-lite"/>
    </source>
</evidence>